<evidence type="ECO:0000313" key="2">
    <source>
        <dbReference type="EMBL" id="ABC29859.1"/>
    </source>
</evidence>
<reference evidence="2 3" key="1">
    <citation type="journal article" date="2005" name="Nucleic Acids Res.">
        <title>Genomic blueprint of Hahella chejuensis, a marine microbe producing an algicidal agent.</title>
        <authorList>
            <person name="Jeong H."/>
            <person name="Yim J.H."/>
            <person name="Lee C."/>
            <person name="Choi S.-H."/>
            <person name="Park Y.K."/>
            <person name="Yoon S.H."/>
            <person name="Hur C.-G."/>
            <person name="Kang H.-Y."/>
            <person name="Kim D."/>
            <person name="Lee H.H."/>
            <person name="Park K.H."/>
            <person name="Park S.-H."/>
            <person name="Park H.-S."/>
            <person name="Lee H.K."/>
            <person name="Oh T.K."/>
            <person name="Kim J.F."/>
        </authorList>
    </citation>
    <scope>NUCLEOTIDE SEQUENCE [LARGE SCALE GENOMIC DNA]</scope>
    <source>
        <strain evidence="2 3">KCTC 2396</strain>
    </source>
</reference>
<dbReference type="EMBL" id="CP000155">
    <property type="protein sequence ID" value="ABC29859.1"/>
    <property type="molecule type" value="Genomic_DNA"/>
</dbReference>
<organism evidence="2 3">
    <name type="scientific">Hahella chejuensis (strain KCTC 2396)</name>
    <dbReference type="NCBI Taxonomy" id="349521"/>
    <lineage>
        <taxon>Bacteria</taxon>
        <taxon>Pseudomonadati</taxon>
        <taxon>Pseudomonadota</taxon>
        <taxon>Gammaproteobacteria</taxon>
        <taxon>Oceanospirillales</taxon>
        <taxon>Hahellaceae</taxon>
        <taxon>Hahella</taxon>
    </lineage>
</organism>
<sequence>MPFDEELFLKTYTPKNGFSSLSGEQKGLLREELNRQMTLAARSFQSAEQEAAENDGFVTVHKKSTKSTSKAMSKGAQSNPNKTGAVMVGILPKSKKLVSVYRLSGSEYKDLVNELRTFLDINSDKATYCAEENIIAANPGVRFLAASAFRLDDNGATYKIPACGYGGQPSTKCKLTLGTLDIQEVEWQVMKE</sequence>
<evidence type="ECO:0000256" key="1">
    <source>
        <dbReference type="SAM" id="MobiDB-lite"/>
    </source>
</evidence>
<gene>
    <name evidence="2" type="ordered locus">HCH_03093</name>
</gene>
<dbReference type="AlphaFoldDB" id="Q2SHL5"/>
<protein>
    <submittedName>
        <fullName evidence="2">Uncharacterized protein</fullName>
    </submittedName>
</protein>
<evidence type="ECO:0000313" key="3">
    <source>
        <dbReference type="Proteomes" id="UP000000238"/>
    </source>
</evidence>
<proteinExistence type="predicted"/>
<name>Q2SHL5_HAHCH</name>
<accession>Q2SHL5</accession>
<dbReference type="HOGENOM" id="CLU_1413397_0_0_6"/>
<dbReference type="KEGG" id="hch:HCH_03093"/>
<dbReference type="STRING" id="349521.HCH_03093"/>
<feature type="region of interest" description="Disordered" evidence="1">
    <location>
        <begin position="55"/>
        <end position="80"/>
    </location>
</feature>
<dbReference type="RefSeq" id="WP_011396928.1">
    <property type="nucleotide sequence ID" value="NC_007645.1"/>
</dbReference>
<dbReference type="Proteomes" id="UP000000238">
    <property type="component" value="Chromosome"/>
</dbReference>
<keyword evidence="3" id="KW-1185">Reference proteome</keyword>